<dbReference type="VEuPathDB" id="PiroplasmaDB:TA17355"/>
<name>Q4UD67_THEAN</name>
<evidence type="ECO:0000313" key="2">
    <source>
        <dbReference type="EMBL" id="CAI74972.1"/>
    </source>
</evidence>
<feature type="chain" id="PRO_5004245251" evidence="1">
    <location>
        <begin position="21"/>
        <end position="1966"/>
    </location>
</feature>
<dbReference type="Pfam" id="PF04385">
    <property type="entry name" value="FAINT"/>
    <property type="match status" value="9"/>
</dbReference>
<feature type="signal peptide" evidence="1">
    <location>
        <begin position="1"/>
        <end position="20"/>
    </location>
</feature>
<gene>
    <name evidence="2" type="ORF">TA17355</name>
</gene>
<keyword evidence="1" id="KW-0732">Signal</keyword>
<dbReference type="RefSeq" id="XP_954707.1">
    <property type="nucleotide sequence ID" value="XM_949614.1"/>
</dbReference>
<evidence type="ECO:0000256" key="1">
    <source>
        <dbReference type="SAM" id="SignalP"/>
    </source>
</evidence>
<proteinExistence type="predicted"/>
<dbReference type="EMBL" id="CR940349">
    <property type="protein sequence ID" value="CAI74972.1"/>
    <property type="molecule type" value="Genomic_DNA"/>
</dbReference>
<dbReference type="GeneID" id="3864544"/>
<dbReference type="InterPro" id="IPR007480">
    <property type="entry name" value="DUF529"/>
</dbReference>
<dbReference type="OMA" id="PKHELFI"/>
<dbReference type="eggNOG" id="ENOG502QU51">
    <property type="taxonomic scope" value="Eukaryota"/>
</dbReference>
<protein>
    <submittedName>
        <fullName evidence="2">SfiI-subtelomeric related protein family member, putative</fullName>
    </submittedName>
</protein>
<sequence>MRPWEWVTITYFLVLKFVTSKPEISNLELHPSRLKIVTLDEDGVPSYDNTKFTVTTDGILYTFRLNSGVSCTEIKYDESTLWKMEENDHKHPKSVLFSIYNNTITLEMSNNSNLVYNYDPVHKIFYSESDRYVPSLNFTSNLPDKKQKETRADEVFTTPTQRLSSPRAYCQESSGSDLENATPIVIDITNIGSAYEFDYFKSGKNSIFSAKQGFSFKLVKKSKDIIWQSSKMGDCANKVNVLDTGKNLVVTVYLSYEKTRQFYKYCNQWVEKGLIVIDINKTESTGSFHYSKYKNYNTYIAKHNFFISSVKQGGSFLSQDISIFHAKDESEYLDRVMVSSCGKMTLYFANGNVKHMYKKGYNQWYERRPEVKLDINTKKSEYEFGYSEDNYVGTYTPRHNFDFKEVTDGKNVVFRTTVNEYIEKVVTDCLGTLSRTKNLSIYFSNGDVKFFHRSGDEWTRRPSEITLNIKKKEGTFEYDCFNKNNIYVFVPKHNFIFRRIVQGEGNLVDIWVSTDHDFCNKVVLSYVENGKNLSIHLIDGNYKSFYKDSSDNLWVESSKVDSVIRERVVTLDIVNTESTNEYHFYFDGRTNAGVFMSREGYLFNRVKQSSTFSNTVILWETNNSSIFSNRVVVFDVYQQEVVLDIYLVNGNKLHFDIKSDINFFGKKSWLERKSYLPLSEHPQSVTVLLMDPTNPNNIVTNDITKYVVSVNKLNDVRPNFPDKVSYDYRFKDDAKCVEFKVDNKTVWKYDPDTHESFPISVYVHKFMKLAFVEFNLHSLDIYMYVDGEWKLGYNNKMKGIKIDIQAMKSTNEYYFYIDEETSTGIYVPLKGYFFRKIMQSGSWYSPTIKIWETFHYYKYSNAIVVYNVDKLRSTIVIHHITGEKSYLSVEMNYDLISVFETKTYNLHALQYPENISVLTENNEMDYLVYMTILYKTGNPKREIYEYLFKGAKCLEFKIDDKLVWKYYSSEDRFPKSIYYHKDVEIVLVEFNNHSFNMYKYSENRWKMKSMVSTFSDRIIISTLDATGNIVENDTSKYNVDKSDKHITRFIFSDDARCVGLNYRNHTIWQYEGGDYPKVFYVHNCFTSLIIEFSNDYFFFYRYCLSEKRLKFELLRNIRQVNYEKIRLITEGSDYQVKRYDFAYEFQFKEGCRCLEFLYDEKTLWKYGAETPLLIYFMSNFDVLVASRNETRYVLNSKIRWKMPTPSELDIKQPYSNKNFDYFYEGDVGTYMSKPNHSSNIVKYGSDILWEASDPTLFVNKVVVNGVQTSVKNIDIFLNNNEVEHFHKAKGKWVSETSIVLDIDINRDNDLFEYRSTRNFGHFNPKPNLTIEKIVKKDLDIWTAEPEDHGLKAVLMGSGWNEKHLSILLQSGNFVLLRKSGKGEPWEDITNEKSDFSGIKMYSLEEGTSNYHLLTENDYDPIIFESRYGYEFKDSVKCVKITYNDTLLWSHTDDPEFGYLKGLYLDLPKDQFSVTNLKDQTKHLTKVKIVLDIQKTQSTSEFDYSYRNGVVTYTTKADYVFSKVIMKDLDIWTAKPDDHGLKVVLMGSGKDEEIHLAVLLQSGNFVLLRKCGKGENWTDITSDRHDVSRLKFIGENKVLTSSDYTVSFVDFSYEFTFKDSVKCTKITYNNNLLWYHTEDPKFGYLKGLYLGLVSNRFFVKNQSDEVKKIEENAGAETATTAATTLVSIIKPAEPSVTTVALDISKAQSTNIFDYSTMDDFGTYKPKDGYAINVVKYGSDILWEVSDPTLFVNKVVVNGVRLLSLNDVKLYLANGDVKRIIKVNRRWIDKETPLVLNISAQADINFFNYNNNSDRITFTPKHELFINRVMANDQIVWETNKTIEYATKVTLNASDSRHKVLTIQMVRGDEVVFYNYGSHNKWAKEGYEDDNKSDNPEPSGTDVFSEQKMVTVTYPEIPNVQHYQINQIPSNDNLHIQAKDRFDNWYNYTSTNLALRTNTPNTTQVGSD</sequence>
<organism evidence="2">
    <name type="scientific">Theileria annulata</name>
    <dbReference type="NCBI Taxonomy" id="5874"/>
    <lineage>
        <taxon>Eukaryota</taxon>
        <taxon>Sar</taxon>
        <taxon>Alveolata</taxon>
        <taxon>Apicomplexa</taxon>
        <taxon>Aconoidasida</taxon>
        <taxon>Piroplasmida</taxon>
        <taxon>Theileriidae</taxon>
        <taxon>Theileria</taxon>
    </lineage>
</organism>
<reference evidence="2" key="1">
    <citation type="journal article" date="2005" name="Science">
        <title>Genome of the host-cell transforming parasite Theileria annulata compared with T. parva.</title>
        <authorList>
            <person name="Pain A."/>
            <person name="Renauld H."/>
            <person name="Berriman M."/>
            <person name="Murphy L."/>
            <person name="Yeats C.A."/>
            <person name="Weir W."/>
            <person name="Kerhornou A."/>
            <person name="Aslett M."/>
            <person name="Bishop R."/>
            <person name="Bouchier C."/>
            <person name="Cochet M."/>
            <person name="Coulson R.M.R."/>
            <person name="Cronin A."/>
            <person name="de Villiers E.P."/>
            <person name="Fraser A."/>
            <person name="Fosker N."/>
            <person name="Gardner M."/>
            <person name="Goble A."/>
            <person name="Griffiths-Jones S."/>
            <person name="Harris D.E."/>
            <person name="Katzer F."/>
            <person name="Larke N."/>
            <person name="Lord A."/>
            <person name="Maser P."/>
            <person name="McKellar S."/>
            <person name="Mooney P."/>
            <person name="Morton F."/>
            <person name="Nene V."/>
            <person name="O'Neil S."/>
            <person name="Price C."/>
            <person name="Quail M.A."/>
            <person name="Rabbinowitsch E."/>
            <person name="Rawlings N.D."/>
            <person name="Rutter S."/>
            <person name="Saunders D."/>
            <person name="Seeger K."/>
            <person name="Shah T."/>
            <person name="Squares R."/>
            <person name="Squares S."/>
            <person name="Tivey A."/>
            <person name="Walker A.R."/>
            <person name="Woodward J."/>
            <person name="Dobbelaere D.A.E."/>
            <person name="Langsley G."/>
            <person name="Rajandream M.A."/>
            <person name="McKeever D."/>
            <person name="Shiels B."/>
            <person name="Tait A."/>
            <person name="Barrell B.G."/>
            <person name="Hall N."/>
        </authorList>
    </citation>
    <scope>NUCLEOTIDE SEQUENCE [LARGE SCALE GENOMIC DNA]</scope>
    <source>
        <strain evidence="2">Ankara isolate clone C9</strain>
    </source>
</reference>
<dbReference type="STRING" id="5874.Q4UD67"/>
<accession>Q4UD67</accession>
<dbReference type="OrthoDB" id="10359493at2759"/>
<dbReference type="InParanoid" id="Q4UD67"/>
<dbReference type="KEGG" id="tan:TA17355"/>